<comment type="caution">
    <text evidence="1">The sequence shown here is derived from an EMBL/GenBank/DDBJ whole genome shotgun (WGS) entry which is preliminary data.</text>
</comment>
<evidence type="ECO:0000313" key="1">
    <source>
        <dbReference type="EMBL" id="RQY90934.1"/>
    </source>
</evidence>
<keyword evidence="2" id="KW-1185">Reference proteome</keyword>
<reference evidence="1 2" key="1">
    <citation type="submission" date="2018-08" db="EMBL/GenBank/DDBJ databases">
        <title>Comparative analysis of Burkholderia isolates from Puerto Rico.</title>
        <authorList>
            <person name="Hall C."/>
            <person name="Sahl J."/>
            <person name="Wagner D."/>
        </authorList>
    </citation>
    <scope>NUCLEOTIDE SEQUENCE [LARGE SCALE GENOMIC DNA]</scope>
    <source>
        <strain evidence="1 2">Bp8966</strain>
    </source>
</reference>
<accession>A0ABX9YN00</accession>
<sequence length="165" mass="18221">MWCSVAATRLGVDRKLGFLKKAGIFRSRSIEKLNTLRNRLEHHYEIPKVEDVEVYFDLVSAFVGVVEATIPALGVNSSMGVTIVGGGHVSTRFKYEGPEVQIVLEQKTEPVEQVFCIDLSTSSDVTAALDSFAFLLKIHILFTRVENGAIGDRHFVAALKGDVRI</sequence>
<organism evidence="1 2">
    <name type="scientific">Burkholderia stagnalis</name>
    <dbReference type="NCBI Taxonomy" id="1503054"/>
    <lineage>
        <taxon>Bacteria</taxon>
        <taxon>Pseudomonadati</taxon>
        <taxon>Pseudomonadota</taxon>
        <taxon>Betaproteobacteria</taxon>
        <taxon>Burkholderiales</taxon>
        <taxon>Burkholderiaceae</taxon>
        <taxon>Burkholderia</taxon>
        <taxon>Burkholderia cepacia complex</taxon>
    </lineage>
</organism>
<protein>
    <submittedName>
        <fullName evidence="1">Uncharacterized protein</fullName>
    </submittedName>
</protein>
<proteinExistence type="predicted"/>
<name>A0ABX9YN00_9BURK</name>
<evidence type="ECO:0000313" key="2">
    <source>
        <dbReference type="Proteomes" id="UP000281098"/>
    </source>
</evidence>
<dbReference type="Proteomes" id="UP000281098">
    <property type="component" value="Unassembled WGS sequence"/>
</dbReference>
<gene>
    <name evidence="1" type="ORF">DF017_18155</name>
</gene>
<dbReference type="EMBL" id="QTPM01000021">
    <property type="protein sequence ID" value="RQY90934.1"/>
    <property type="molecule type" value="Genomic_DNA"/>
</dbReference>